<accession>A0A9N7YZK9</accession>
<evidence type="ECO:0000313" key="3">
    <source>
        <dbReference type="Proteomes" id="UP001153269"/>
    </source>
</evidence>
<proteinExistence type="predicted"/>
<protein>
    <submittedName>
        <fullName evidence="2">Uncharacterized protein</fullName>
    </submittedName>
</protein>
<dbReference type="Proteomes" id="UP001153269">
    <property type="component" value="Unassembled WGS sequence"/>
</dbReference>
<reference evidence="2" key="1">
    <citation type="submission" date="2020-03" db="EMBL/GenBank/DDBJ databases">
        <authorList>
            <person name="Weist P."/>
        </authorList>
    </citation>
    <scope>NUCLEOTIDE SEQUENCE</scope>
</reference>
<sequence>MHQSGDKPPTSARYGKTPCAPGGRDSPCSPRGLFVLSGHDRELGELELRCSSAAVISETGGDSSVLYSLKVGLEPGSKSRLVGDEESVRRRTLEKIATWWLTAGKVVNPASSMLTDEEWTISKLRSASVHVELRSAPVHVELRSASVHVELRSAPVHVELRSAPVHVELRSASVHVELTSAPVHVELRSAPVHVELRSALRARGAEICPSCTWS</sequence>
<evidence type="ECO:0000256" key="1">
    <source>
        <dbReference type="SAM" id="MobiDB-lite"/>
    </source>
</evidence>
<organism evidence="2 3">
    <name type="scientific">Pleuronectes platessa</name>
    <name type="common">European plaice</name>
    <dbReference type="NCBI Taxonomy" id="8262"/>
    <lineage>
        <taxon>Eukaryota</taxon>
        <taxon>Metazoa</taxon>
        <taxon>Chordata</taxon>
        <taxon>Craniata</taxon>
        <taxon>Vertebrata</taxon>
        <taxon>Euteleostomi</taxon>
        <taxon>Actinopterygii</taxon>
        <taxon>Neopterygii</taxon>
        <taxon>Teleostei</taxon>
        <taxon>Neoteleostei</taxon>
        <taxon>Acanthomorphata</taxon>
        <taxon>Carangaria</taxon>
        <taxon>Pleuronectiformes</taxon>
        <taxon>Pleuronectoidei</taxon>
        <taxon>Pleuronectidae</taxon>
        <taxon>Pleuronectes</taxon>
    </lineage>
</organism>
<dbReference type="EMBL" id="CADEAL010003124">
    <property type="protein sequence ID" value="CAB1443547.1"/>
    <property type="molecule type" value="Genomic_DNA"/>
</dbReference>
<name>A0A9N7YZK9_PLEPL</name>
<keyword evidence="3" id="KW-1185">Reference proteome</keyword>
<gene>
    <name evidence="2" type="ORF">PLEPLA_LOCUS31263</name>
</gene>
<dbReference type="AlphaFoldDB" id="A0A9N7YZK9"/>
<feature type="region of interest" description="Disordered" evidence="1">
    <location>
        <begin position="1"/>
        <end position="25"/>
    </location>
</feature>
<evidence type="ECO:0000313" key="2">
    <source>
        <dbReference type="EMBL" id="CAB1443547.1"/>
    </source>
</evidence>
<comment type="caution">
    <text evidence="2">The sequence shown here is derived from an EMBL/GenBank/DDBJ whole genome shotgun (WGS) entry which is preliminary data.</text>
</comment>